<dbReference type="Gene3D" id="3.10.350.10">
    <property type="entry name" value="LysM domain"/>
    <property type="match status" value="1"/>
</dbReference>
<reference evidence="4" key="1">
    <citation type="submission" date="2025-08" db="UniProtKB">
        <authorList>
            <consortium name="RefSeq"/>
        </authorList>
    </citation>
    <scope>IDENTIFICATION</scope>
    <source>
        <tissue evidence="4">Thorax and Abdomen</tissue>
    </source>
</reference>
<dbReference type="InterPro" id="IPR036779">
    <property type="entry name" value="LysM_dom_sf"/>
</dbReference>
<name>A0A6J0BXM5_NEOLC</name>
<dbReference type="GeneID" id="107223629"/>
<feature type="region of interest" description="Disordered" evidence="1">
    <location>
        <begin position="184"/>
        <end position="214"/>
    </location>
</feature>
<evidence type="ECO:0000313" key="4">
    <source>
        <dbReference type="RefSeq" id="XP_015518858.1"/>
    </source>
</evidence>
<evidence type="ECO:0000256" key="1">
    <source>
        <dbReference type="SAM" id="MobiDB-lite"/>
    </source>
</evidence>
<dbReference type="CDD" id="cd00118">
    <property type="entry name" value="LysM"/>
    <property type="match status" value="1"/>
</dbReference>
<feature type="domain" description="LysM" evidence="2">
    <location>
        <begin position="50"/>
        <end position="94"/>
    </location>
</feature>
<dbReference type="Pfam" id="PF01476">
    <property type="entry name" value="LysM"/>
    <property type="match status" value="1"/>
</dbReference>
<dbReference type="PANTHER" id="PTHR20932">
    <property type="entry name" value="LYSM AND PUTATIVE PEPTIDOGLYCAN-BINDING DOMAIN-CONTAINING PROTEIN"/>
    <property type="match status" value="1"/>
</dbReference>
<protein>
    <submittedName>
        <fullName evidence="4">LysM and putative peptidoglycan-binding domain-containing protein 2 isoform X1</fullName>
    </submittedName>
</protein>
<evidence type="ECO:0000313" key="3">
    <source>
        <dbReference type="Proteomes" id="UP000829291"/>
    </source>
</evidence>
<gene>
    <name evidence="4" type="primary">LOC107223629</name>
</gene>
<dbReference type="PROSITE" id="PS51782">
    <property type="entry name" value="LYSM"/>
    <property type="match status" value="1"/>
</dbReference>
<evidence type="ECO:0000259" key="2">
    <source>
        <dbReference type="PROSITE" id="PS51782"/>
    </source>
</evidence>
<dbReference type="SUPFAM" id="SSF54106">
    <property type="entry name" value="LysM domain"/>
    <property type="match status" value="1"/>
</dbReference>
<dbReference type="RefSeq" id="XP_015518858.1">
    <property type="nucleotide sequence ID" value="XM_015663372.2"/>
</dbReference>
<dbReference type="AlphaFoldDB" id="A0A6J0BXM5"/>
<feature type="compositionally biased region" description="Polar residues" evidence="1">
    <location>
        <begin position="188"/>
        <end position="211"/>
    </location>
</feature>
<organism evidence="4">
    <name type="scientific">Neodiprion lecontei</name>
    <name type="common">Redheaded pine sawfly</name>
    <dbReference type="NCBI Taxonomy" id="441921"/>
    <lineage>
        <taxon>Eukaryota</taxon>
        <taxon>Metazoa</taxon>
        <taxon>Ecdysozoa</taxon>
        <taxon>Arthropoda</taxon>
        <taxon>Hexapoda</taxon>
        <taxon>Insecta</taxon>
        <taxon>Pterygota</taxon>
        <taxon>Neoptera</taxon>
        <taxon>Endopterygota</taxon>
        <taxon>Hymenoptera</taxon>
        <taxon>Tenthredinoidea</taxon>
        <taxon>Diprionidae</taxon>
        <taxon>Diprioninae</taxon>
        <taxon>Neodiprion</taxon>
    </lineage>
</organism>
<dbReference type="InterPro" id="IPR045030">
    <property type="entry name" value="LYSM1-4"/>
</dbReference>
<keyword evidence="3" id="KW-1185">Reference proteome</keyword>
<dbReference type="OrthoDB" id="2107166at2759"/>
<dbReference type="SMART" id="SM00257">
    <property type="entry name" value="LysM"/>
    <property type="match status" value="1"/>
</dbReference>
<dbReference type="InterPro" id="IPR018392">
    <property type="entry name" value="LysM"/>
</dbReference>
<accession>A0A6J0BXM5</accession>
<dbReference type="Proteomes" id="UP000829291">
    <property type="component" value="Chromosome 4"/>
</dbReference>
<proteinExistence type="predicted"/>
<dbReference type="PANTHER" id="PTHR20932:SF8">
    <property type="entry name" value="LD22649P"/>
    <property type="match status" value="1"/>
</dbReference>
<sequence>MMLAQLFRGLNMEWNGGGEMEERMSIRDSSKALKKYGSTAKHMTRNENLVKHVVSASDTLQGIALKYGVTTEQIRRANRLWASDSLFLREYLLIPVPGDINASLGNYSILPSGAESSQGIESITSPSSITSSIDDESSVDDFLAKMDSSIASMKKEVKRAQGNSEFCHEGDDTFTQRRRAVARLRNSHPISSTTNSSAEPSELLRTSSSGDVHNLPSAVVMTQGRRVKTSLQRLQQQQDEMFQL</sequence>
<dbReference type="CTD" id="41738"/>